<dbReference type="Proteomes" id="UP000681967">
    <property type="component" value="Unassembled WGS sequence"/>
</dbReference>
<dbReference type="Proteomes" id="UP000676336">
    <property type="component" value="Unassembled WGS sequence"/>
</dbReference>
<evidence type="ECO:0000313" key="5">
    <source>
        <dbReference type="EMBL" id="CAF5104244.1"/>
    </source>
</evidence>
<proteinExistence type="predicted"/>
<dbReference type="EMBL" id="CAJOBH010239578">
    <property type="protein sequence ID" value="CAF5104244.1"/>
    <property type="molecule type" value="Genomic_DNA"/>
</dbReference>
<reference evidence="1" key="1">
    <citation type="submission" date="2021-02" db="EMBL/GenBank/DDBJ databases">
        <authorList>
            <person name="Nowell W R."/>
        </authorList>
    </citation>
    <scope>NUCLEOTIDE SEQUENCE</scope>
</reference>
<accession>A0A816VK15</accession>
<dbReference type="Proteomes" id="UP000663887">
    <property type="component" value="Unassembled WGS sequence"/>
</dbReference>
<evidence type="ECO:0000313" key="3">
    <source>
        <dbReference type="EMBL" id="CAF4415086.1"/>
    </source>
</evidence>
<dbReference type="EMBL" id="CAJOBI010240395">
    <property type="protein sequence ID" value="CAF5083750.1"/>
    <property type="molecule type" value="Genomic_DNA"/>
</dbReference>
<evidence type="ECO:0000313" key="4">
    <source>
        <dbReference type="EMBL" id="CAF5083750.1"/>
    </source>
</evidence>
<dbReference type="EMBL" id="CAJOBF010003939">
    <property type="protein sequence ID" value="CAF4116629.1"/>
    <property type="molecule type" value="Genomic_DNA"/>
</dbReference>
<evidence type="ECO:0000313" key="1">
    <source>
        <dbReference type="EMBL" id="CAF2114460.1"/>
    </source>
</evidence>
<dbReference type="EMBL" id="CAJOBG010042034">
    <property type="protein sequence ID" value="CAF4415086.1"/>
    <property type="molecule type" value="Genomic_DNA"/>
</dbReference>
<dbReference type="Proteomes" id="UP000663842">
    <property type="component" value="Unassembled WGS sequence"/>
</dbReference>
<organism evidence="1 7">
    <name type="scientific">Rotaria magnacalcarata</name>
    <dbReference type="NCBI Taxonomy" id="392030"/>
    <lineage>
        <taxon>Eukaryota</taxon>
        <taxon>Metazoa</taxon>
        <taxon>Spiralia</taxon>
        <taxon>Gnathifera</taxon>
        <taxon>Rotifera</taxon>
        <taxon>Eurotatoria</taxon>
        <taxon>Bdelloidea</taxon>
        <taxon>Philodinida</taxon>
        <taxon>Philodinidae</taxon>
        <taxon>Rotaria</taxon>
    </lineage>
</organism>
<comment type="caution">
    <text evidence="1">The sequence shown here is derived from an EMBL/GenBank/DDBJ whole genome shotgun (WGS) entry which is preliminary data.</text>
</comment>
<evidence type="ECO:0000313" key="6">
    <source>
        <dbReference type="Proteomes" id="UP000663866"/>
    </source>
</evidence>
<gene>
    <name evidence="5" type="ORF">BYL167_LOCUS64791</name>
    <name evidence="3" type="ORF">OVN521_LOCUS35724</name>
    <name evidence="4" type="ORF">SMN809_LOCUS60892</name>
    <name evidence="2" type="ORF">UXM345_LOCUS23153</name>
    <name evidence="1" type="ORF">XDN619_LOCUS21396</name>
</gene>
<feature type="non-terminal residue" evidence="1">
    <location>
        <position position="1"/>
    </location>
</feature>
<evidence type="ECO:0000313" key="7">
    <source>
        <dbReference type="Proteomes" id="UP000663887"/>
    </source>
</evidence>
<dbReference type="Proteomes" id="UP000663866">
    <property type="component" value="Unassembled WGS sequence"/>
</dbReference>
<name>A0A816VK15_9BILA</name>
<sequence length="78" mass="9146">GYPYCSQSFYTLTSNNLSHFVLPSLLSYLKYDSSKPNEILIDEKMLRLLNNLTRRSIEISSSNFIYRIQAYDPDLLFN</sequence>
<keyword evidence="6" id="KW-1185">Reference proteome</keyword>
<dbReference type="EMBL" id="CAJNRG010009510">
    <property type="protein sequence ID" value="CAF2114460.1"/>
    <property type="molecule type" value="Genomic_DNA"/>
</dbReference>
<protein>
    <submittedName>
        <fullName evidence="1">Uncharacterized protein</fullName>
    </submittedName>
</protein>
<evidence type="ECO:0000313" key="2">
    <source>
        <dbReference type="EMBL" id="CAF4116629.1"/>
    </source>
</evidence>
<dbReference type="AlphaFoldDB" id="A0A816VK15"/>